<feature type="compositionally biased region" description="Polar residues" evidence="4">
    <location>
        <begin position="239"/>
        <end position="251"/>
    </location>
</feature>
<evidence type="ECO:0000313" key="7">
    <source>
        <dbReference type="Proteomes" id="UP000095149"/>
    </source>
</evidence>
<proteinExistence type="predicted"/>
<name>A0A1E3J868_9TREE</name>
<gene>
    <name evidence="6" type="ORF">I350_08038</name>
</gene>
<dbReference type="InterPro" id="IPR009057">
    <property type="entry name" value="Homeodomain-like_sf"/>
</dbReference>
<reference evidence="6 7" key="1">
    <citation type="submission" date="2016-06" db="EMBL/GenBank/DDBJ databases">
        <title>Evolution of pathogenesis and genome organization in the Tremellales.</title>
        <authorList>
            <person name="Cuomo C."/>
            <person name="Litvintseva A."/>
            <person name="Heitman J."/>
            <person name="Chen Y."/>
            <person name="Sun S."/>
            <person name="Springer D."/>
            <person name="Dromer F."/>
            <person name="Young S."/>
            <person name="Zeng Q."/>
            <person name="Chapman S."/>
            <person name="Gujja S."/>
            <person name="Saif S."/>
            <person name="Birren B."/>
        </authorList>
    </citation>
    <scope>NUCLEOTIDE SEQUENCE [LARGE SCALE GENOMIC DNA]</scope>
    <source>
        <strain evidence="6 7">CBS 6273</strain>
    </source>
</reference>
<dbReference type="Pfam" id="PF05225">
    <property type="entry name" value="HTH_psq"/>
    <property type="match status" value="1"/>
</dbReference>
<evidence type="ECO:0000259" key="5">
    <source>
        <dbReference type="PROSITE" id="PS51253"/>
    </source>
</evidence>
<evidence type="ECO:0000256" key="4">
    <source>
        <dbReference type="SAM" id="MobiDB-lite"/>
    </source>
</evidence>
<organism evidence="6 7">
    <name type="scientific">Cryptococcus amylolentus CBS 6273</name>
    <dbReference type="NCBI Taxonomy" id="1296118"/>
    <lineage>
        <taxon>Eukaryota</taxon>
        <taxon>Fungi</taxon>
        <taxon>Dikarya</taxon>
        <taxon>Basidiomycota</taxon>
        <taxon>Agaricomycotina</taxon>
        <taxon>Tremellomycetes</taxon>
        <taxon>Tremellales</taxon>
        <taxon>Cryptococcaceae</taxon>
        <taxon>Cryptococcus</taxon>
    </lineage>
</organism>
<feature type="region of interest" description="Disordered" evidence="4">
    <location>
        <begin position="147"/>
        <end position="170"/>
    </location>
</feature>
<feature type="domain" description="HTH CENPB-type" evidence="5">
    <location>
        <begin position="45"/>
        <end position="110"/>
    </location>
</feature>
<dbReference type="InterPro" id="IPR007889">
    <property type="entry name" value="HTH_Psq"/>
</dbReference>
<feature type="coiled-coil region" evidence="3">
    <location>
        <begin position="192"/>
        <end position="219"/>
    </location>
</feature>
<dbReference type="EMBL" id="MEKH01000014">
    <property type="protein sequence ID" value="ODN97059.1"/>
    <property type="molecule type" value="Genomic_DNA"/>
</dbReference>
<accession>A0A1E3J868</accession>
<dbReference type="PROSITE" id="PS51253">
    <property type="entry name" value="HTH_CENPB"/>
    <property type="match status" value="1"/>
</dbReference>
<protein>
    <recommendedName>
        <fullName evidence="5">HTH CENPB-type domain-containing protein</fullName>
    </recommendedName>
</protein>
<evidence type="ECO:0000256" key="3">
    <source>
        <dbReference type="SAM" id="Coils"/>
    </source>
</evidence>
<keyword evidence="1" id="KW-0238">DNA-binding</keyword>
<sequence length="251" mass="28410">MTSPITAAIEHIKEHPNKSIRQIAREFQVPKSTLANRQRGIHTLRSDGARHILSKVQEEQLIRKINDYASKDTLLTPGHIKELAEKLNGQKVGIHWGDRFIRRHKDRLASCFNGHSEHGRHQANTEENCEGADRLVKDIPNRQIDMRDAGARPTTPPPKTSQGQPLTPDSVRVIRLNNRAVRRGEFDAFEVLEKTEKGLEMTLARVKLLQDEKERIQAAQELDKKTRGGRKKQLVDMASSPSPSRLNVNVG</sequence>
<dbReference type="GO" id="GO:0003677">
    <property type="term" value="F:DNA binding"/>
    <property type="evidence" value="ECO:0007669"/>
    <property type="project" value="UniProtKB-KW"/>
</dbReference>
<dbReference type="InterPro" id="IPR006600">
    <property type="entry name" value="HTH_CenpB_DNA-bd_dom"/>
</dbReference>
<evidence type="ECO:0000313" key="6">
    <source>
        <dbReference type="EMBL" id="ODN97059.1"/>
    </source>
</evidence>
<dbReference type="AlphaFoldDB" id="A0A1E3J868"/>
<evidence type="ECO:0000256" key="1">
    <source>
        <dbReference type="ARBA" id="ARBA00023125"/>
    </source>
</evidence>
<dbReference type="OrthoDB" id="2578415at2759"/>
<feature type="region of interest" description="Disordered" evidence="4">
    <location>
        <begin position="221"/>
        <end position="251"/>
    </location>
</feature>
<keyword evidence="2" id="KW-0539">Nucleus</keyword>
<dbReference type="SUPFAM" id="SSF46689">
    <property type="entry name" value="Homeodomain-like"/>
    <property type="match status" value="1"/>
</dbReference>
<dbReference type="Proteomes" id="UP000095149">
    <property type="component" value="Unassembled WGS sequence"/>
</dbReference>
<keyword evidence="3" id="KW-0175">Coiled coil</keyword>
<evidence type="ECO:0000256" key="2">
    <source>
        <dbReference type="ARBA" id="ARBA00023242"/>
    </source>
</evidence>
<comment type="caution">
    <text evidence="6">The sequence shown here is derived from an EMBL/GenBank/DDBJ whole genome shotgun (WGS) entry which is preliminary data.</text>
</comment>